<organism evidence="1 2">
    <name type="scientific">Bionectria ochroleuca</name>
    <name type="common">Gliocladium roseum</name>
    <dbReference type="NCBI Taxonomy" id="29856"/>
    <lineage>
        <taxon>Eukaryota</taxon>
        <taxon>Fungi</taxon>
        <taxon>Dikarya</taxon>
        <taxon>Ascomycota</taxon>
        <taxon>Pezizomycotina</taxon>
        <taxon>Sordariomycetes</taxon>
        <taxon>Hypocreomycetidae</taxon>
        <taxon>Hypocreales</taxon>
        <taxon>Bionectriaceae</taxon>
        <taxon>Clonostachys</taxon>
    </lineage>
</organism>
<dbReference type="Proteomes" id="UP000766486">
    <property type="component" value="Unassembled WGS sequence"/>
</dbReference>
<name>A0ABY6UWU3_BIOOC</name>
<proteinExistence type="predicted"/>
<gene>
    <name evidence="1" type="ORF">CLO192961_LOCUS403247</name>
</gene>
<evidence type="ECO:0000313" key="2">
    <source>
        <dbReference type="Proteomes" id="UP000766486"/>
    </source>
</evidence>
<reference evidence="1 2" key="1">
    <citation type="submission" date="2019-06" db="EMBL/GenBank/DDBJ databases">
        <authorList>
            <person name="Broberg M."/>
        </authorList>
    </citation>
    <scope>NUCLEOTIDE SEQUENCE [LARGE SCALE GENOMIC DNA]</scope>
</reference>
<keyword evidence="2" id="KW-1185">Reference proteome</keyword>
<sequence>METDMEMGSAWVGLGTHSGHEGGLLGTVQILGASARSSGLGQWKFALPQAIDQVTDSATPTHESRFGPLRVTGELRLDKTGQDAIARLNSPSWGGSSALL</sequence>
<comment type="caution">
    <text evidence="1">The sequence shown here is derived from an EMBL/GenBank/DDBJ whole genome shotgun (WGS) entry which is preliminary data.</text>
</comment>
<protein>
    <submittedName>
        <fullName evidence="1">Uncharacterized protein</fullName>
    </submittedName>
</protein>
<dbReference type="EMBL" id="CABFNS010000904">
    <property type="protein sequence ID" value="VUC35101.1"/>
    <property type="molecule type" value="Genomic_DNA"/>
</dbReference>
<evidence type="ECO:0000313" key="1">
    <source>
        <dbReference type="EMBL" id="VUC35101.1"/>
    </source>
</evidence>
<accession>A0ABY6UWU3</accession>